<dbReference type="Proteomes" id="UP000030655">
    <property type="component" value="Unassembled WGS sequence"/>
</dbReference>
<dbReference type="InterPro" id="IPR024445">
    <property type="entry name" value="Tnp_ISXO2-like"/>
</dbReference>
<protein>
    <recommendedName>
        <fullName evidence="1">ISXO2-like transposase domain-containing protein</fullName>
    </recommendedName>
</protein>
<dbReference type="EMBL" id="KK365188">
    <property type="protein sequence ID" value="KCZ80316.1"/>
    <property type="molecule type" value="Genomic_DNA"/>
</dbReference>
<dbReference type="Pfam" id="PF12762">
    <property type="entry name" value="DDE_Tnp_IS1595"/>
    <property type="match status" value="1"/>
</dbReference>
<dbReference type="PANTHER" id="PTHR47163">
    <property type="entry name" value="DDE_TNP_IS1595 DOMAIN-CONTAINING PROTEIN"/>
    <property type="match status" value="1"/>
</dbReference>
<dbReference type="AlphaFoldDB" id="A0A059F002"/>
<dbReference type="SMART" id="SM01126">
    <property type="entry name" value="DDE_Tnp_IS1595"/>
    <property type="match status" value="1"/>
</dbReference>
<dbReference type="STRING" id="1288291.A0A059F002"/>
<reference evidence="3" key="1">
    <citation type="submission" date="2013-02" db="EMBL/GenBank/DDBJ databases">
        <authorList>
            <consortium name="The Broad Institute Genome Sequencing Platform"/>
            <person name="Cuomo C."/>
            <person name="Becnel J."/>
            <person name="Sanscrainte N."/>
            <person name="Walker B."/>
            <person name="Young S.K."/>
            <person name="Zeng Q."/>
            <person name="Gargeya S."/>
            <person name="Fitzgerald M."/>
            <person name="Haas B."/>
            <person name="Abouelleil A."/>
            <person name="Alvarado L."/>
            <person name="Arachchi H.M."/>
            <person name="Berlin A.M."/>
            <person name="Chapman S.B."/>
            <person name="Dewar J."/>
            <person name="Goldberg J."/>
            <person name="Griggs A."/>
            <person name="Gujja S."/>
            <person name="Hansen M."/>
            <person name="Howarth C."/>
            <person name="Imamovic A."/>
            <person name="Larimer J."/>
            <person name="McCowan C."/>
            <person name="Murphy C."/>
            <person name="Neiman D."/>
            <person name="Pearson M."/>
            <person name="Priest M."/>
            <person name="Roberts A."/>
            <person name="Saif S."/>
            <person name="Shea T."/>
            <person name="Sisk P."/>
            <person name="Sykes S."/>
            <person name="Wortman J."/>
            <person name="Nusbaum C."/>
            <person name="Birren B."/>
        </authorList>
    </citation>
    <scope>NUCLEOTIDE SEQUENCE [LARGE SCALE GENOMIC DNA]</scope>
    <source>
        <strain evidence="3">PRA339</strain>
    </source>
</reference>
<keyword evidence="3" id="KW-1185">Reference proteome</keyword>
<organism evidence="2 3">
    <name type="scientific">Anncaliia algerae PRA339</name>
    <dbReference type="NCBI Taxonomy" id="1288291"/>
    <lineage>
        <taxon>Eukaryota</taxon>
        <taxon>Fungi</taxon>
        <taxon>Fungi incertae sedis</taxon>
        <taxon>Microsporidia</taxon>
        <taxon>Tubulinosematoidea</taxon>
        <taxon>Tubulinosematidae</taxon>
        <taxon>Anncaliia</taxon>
    </lineage>
</organism>
<accession>A0A059F002</accession>
<dbReference type="HOGENOM" id="CLU_044348_0_0_1"/>
<sequence length="177" mass="21406">MKKLYKTLELNFEKHQNKIGGEKIIVEIDESKLGKVRYNKGHRVDGVWIFGMVERTIARKIVLVKVYNRKKETLEEFAFKYINWGSIIHSDCWKTYNNFKNIFAEHLKVNHSQHLVCLITKTHANTIEGNWYRVKNQIENTHRKKKFITPYLIRYMLRRNFKDDIFKEVIKMFLIKN</sequence>
<dbReference type="VEuPathDB" id="MicrosporidiaDB:H312_02284"/>
<evidence type="ECO:0000313" key="3">
    <source>
        <dbReference type="Proteomes" id="UP000030655"/>
    </source>
</evidence>
<dbReference type="InterPro" id="IPR053164">
    <property type="entry name" value="IS1016-like_transposase"/>
</dbReference>
<gene>
    <name evidence="2" type="ORF">H312_02284</name>
</gene>
<proteinExistence type="predicted"/>
<dbReference type="OrthoDB" id="2193678at2759"/>
<name>A0A059F002_9MICR</name>
<reference evidence="2 3" key="2">
    <citation type="submission" date="2014-03" db="EMBL/GenBank/DDBJ databases">
        <title>The Genome Sequence of Anncaliia algerae insect isolate PRA339.</title>
        <authorList>
            <consortium name="The Broad Institute Genome Sequencing Platform"/>
            <consortium name="The Broad Institute Genome Sequencing Center for Infectious Disease"/>
            <person name="Cuomo C."/>
            <person name="Becnel J."/>
            <person name="Sanscrainte N."/>
            <person name="Walker B."/>
            <person name="Young S.K."/>
            <person name="Zeng Q."/>
            <person name="Gargeya S."/>
            <person name="Fitzgerald M."/>
            <person name="Haas B."/>
            <person name="Abouelleil A."/>
            <person name="Alvarado L."/>
            <person name="Arachchi H.M."/>
            <person name="Berlin A.M."/>
            <person name="Chapman S.B."/>
            <person name="Dewar J."/>
            <person name="Goldberg J."/>
            <person name="Griggs A."/>
            <person name="Gujja S."/>
            <person name="Hansen M."/>
            <person name="Howarth C."/>
            <person name="Imamovic A."/>
            <person name="Larimer J."/>
            <person name="McCowan C."/>
            <person name="Murphy C."/>
            <person name="Neiman D."/>
            <person name="Pearson M."/>
            <person name="Priest M."/>
            <person name="Roberts A."/>
            <person name="Saif S."/>
            <person name="Shea T."/>
            <person name="Sisk P."/>
            <person name="Sykes S."/>
            <person name="Wortman J."/>
            <person name="Nusbaum C."/>
            <person name="Birren B."/>
        </authorList>
    </citation>
    <scope>NUCLEOTIDE SEQUENCE [LARGE SCALE GENOMIC DNA]</scope>
    <source>
        <strain evidence="2 3">PRA339</strain>
    </source>
</reference>
<feature type="domain" description="ISXO2-like transposase" evidence="1">
    <location>
        <begin position="18"/>
        <end position="160"/>
    </location>
</feature>
<evidence type="ECO:0000259" key="1">
    <source>
        <dbReference type="SMART" id="SM01126"/>
    </source>
</evidence>
<evidence type="ECO:0000313" key="2">
    <source>
        <dbReference type="EMBL" id="KCZ80316.1"/>
    </source>
</evidence>
<dbReference type="PANTHER" id="PTHR47163:SF2">
    <property type="entry name" value="SI:DKEY-17M8.2"/>
    <property type="match status" value="1"/>
</dbReference>